<evidence type="ECO:0000259" key="1">
    <source>
        <dbReference type="Pfam" id="PF20172"/>
    </source>
</evidence>
<dbReference type="AlphaFoldDB" id="A0A7M2GFD1"/>
<evidence type="ECO:0000313" key="2">
    <source>
        <dbReference type="EMBL" id="QOT71400.1"/>
    </source>
</evidence>
<dbReference type="EMBL" id="CP060035">
    <property type="protein sequence ID" value="QOT71400.1"/>
    <property type="molecule type" value="Genomic_DNA"/>
</dbReference>
<protein>
    <recommendedName>
        <fullName evidence="1">DUF6538 domain-containing protein</fullName>
    </recommendedName>
</protein>
<proteinExistence type="predicted"/>
<evidence type="ECO:0000313" key="3">
    <source>
        <dbReference type="Proteomes" id="UP000593663"/>
    </source>
</evidence>
<accession>A0A7M2GFD1</accession>
<dbReference type="InterPro" id="IPR046668">
    <property type="entry name" value="DUF6538"/>
</dbReference>
<dbReference type="Proteomes" id="UP000593663">
    <property type="component" value="Chromosome 1"/>
</dbReference>
<reference evidence="3" key="1">
    <citation type="submission" date="2020-08" db="EMBL/GenBank/DDBJ databases">
        <title>Complete genome sequence of Sphingobium barthaii strain KK22, a high-molecular-weight polycyclic aromatic hydrocarbon-degrading soil bacterium.</title>
        <authorList>
            <person name="Mori J.F."/>
            <person name="Kanaly R.A."/>
        </authorList>
    </citation>
    <scope>NUCLEOTIDE SEQUENCE [LARGE SCALE GENOMIC DNA]</scope>
    <source>
        <strain evidence="3">KK22</strain>
    </source>
</reference>
<organism evidence="2 3">
    <name type="scientific">Sphingobium fuliginis (strain ATCC 27551)</name>
    <dbReference type="NCBI Taxonomy" id="336203"/>
    <lineage>
        <taxon>Bacteria</taxon>
        <taxon>Pseudomonadati</taxon>
        <taxon>Pseudomonadota</taxon>
        <taxon>Alphaproteobacteria</taxon>
        <taxon>Sphingomonadales</taxon>
        <taxon>Sphingomonadaceae</taxon>
        <taxon>Sphingobium</taxon>
    </lineage>
</organism>
<gene>
    <name evidence="2" type="ORF">H5V43_15160</name>
</gene>
<dbReference type="RefSeq" id="WP_146001572.1">
    <property type="nucleotide sequence ID" value="NZ_BEWI01000030.1"/>
</dbReference>
<sequence length="302" mass="33698">MAGVVRYVRERDGVYQYERRVPLAVQRNVHRYAALFGSRPLFRRSLRTKDRGAMLTAAAAIHDEFEARLAQAMNRPTFAPASSLEGHQKLTAAELESIANRYRDLTSEPFERLTLLADTNAGAAAELDHACYELDLHADQIYSAIHDKGRTDDGIVLTPLDEAPHVIRDRGLKVSPGSPEFGSVVGAIRAGMVQGYDRIHALRTGLVTPKPDLTRAIMGDGKPTAEAARIRSVVHDYITFKELPVKQKTEAEHALRQFEEVVGNKPLDQITKHDIIAFIEHLTKSLTRNRNASKIKALRFCE</sequence>
<feature type="domain" description="DUF6538" evidence="1">
    <location>
        <begin position="7"/>
        <end position="72"/>
    </location>
</feature>
<dbReference type="Pfam" id="PF20172">
    <property type="entry name" value="DUF6538"/>
    <property type="match status" value="1"/>
</dbReference>
<name>A0A7M2GFD1_SPHSA</name>
<dbReference type="KEGG" id="sbar:H5V43_15160"/>